<evidence type="ECO:0000256" key="4">
    <source>
        <dbReference type="ARBA" id="ARBA00022692"/>
    </source>
</evidence>
<dbReference type="GO" id="GO:0005886">
    <property type="term" value="C:plasma membrane"/>
    <property type="evidence" value="ECO:0007669"/>
    <property type="project" value="UniProtKB-SubCell"/>
</dbReference>
<evidence type="ECO:0000256" key="6">
    <source>
        <dbReference type="ARBA" id="ARBA00023136"/>
    </source>
</evidence>
<dbReference type="EMBL" id="CP009043">
    <property type="protein sequence ID" value="AII14643.1"/>
    <property type="molecule type" value="Genomic_DNA"/>
</dbReference>
<dbReference type="KEGG" id="caj:CIG1485E_0799"/>
<keyword evidence="3" id="KW-1003">Cell membrane</keyword>
<evidence type="ECO:0000313" key="10">
    <source>
        <dbReference type="EMBL" id="AII14643.1"/>
    </source>
</evidence>
<dbReference type="GO" id="GO:0004190">
    <property type="term" value="F:aspartic-type endopeptidase activity"/>
    <property type="evidence" value="ECO:0007669"/>
    <property type="project" value="InterPro"/>
</dbReference>
<evidence type="ECO:0000256" key="2">
    <source>
        <dbReference type="ARBA" id="ARBA00005801"/>
    </source>
</evidence>
<name>A0A076FAB1_9BACT</name>
<dbReference type="PATRIC" id="fig|1244531.5.peg.797"/>
<dbReference type="RefSeq" id="WP_038453979.1">
    <property type="nucleotide sequence ID" value="NZ_CP009043.1"/>
</dbReference>
<dbReference type="AlphaFoldDB" id="A0A076FAB1"/>
<dbReference type="GO" id="GO:0006465">
    <property type="term" value="P:signal peptide processing"/>
    <property type="evidence" value="ECO:0007669"/>
    <property type="project" value="TreeGrafter"/>
</dbReference>
<feature type="transmembrane region" description="Helical" evidence="7">
    <location>
        <begin position="6"/>
        <end position="24"/>
    </location>
</feature>
<comment type="similarity">
    <text evidence="2">Belongs to the peptidase A24 family.</text>
</comment>
<comment type="subcellular location">
    <subcellularLocation>
        <location evidence="1">Cell membrane</location>
        <topology evidence="1">Multi-pass membrane protein</topology>
    </subcellularLocation>
</comment>
<keyword evidence="5 7" id="KW-1133">Transmembrane helix</keyword>
<dbReference type="eggNOG" id="COG1989">
    <property type="taxonomic scope" value="Bacteria"/>
</dbReference>
<sequence length="270" mass="30038">MEIYYALFFIFGLCIGSFCNVLIYRMPLGKSINFPASHCPSCKHKLKFYHNIPLISWMFLRGKCAFCKQNISFIYPSVELVSALLGMAGLFVAGDLISGAVLGLCFIMLFTLSVIDFKHHAVPESLLLVVYFLAIFSQIDGEIRLDEISLFHSSLVVSFIFAGAITIVKSITSAWINRHNKGEILEAMGDADTIIIASIGAILGIKLGIFAVFLAGILQIILHIILRIISRKNHEAPFIPALSLSLLIVLLFQNQALELFELYFKFIGLK</sequence>
<dbReference type="OrthoDB" id="9789291at2"/>
<dbReference type="InterPro" id="IPR000045">
    <property type="entry name" value="Prepilin_IV_endopep_pep"/>
</dbReference>
<dbReference type="STRING" id="1244531.CIG2463D_0800"/>
<feature type="domain" description="Prepilin peptidase A24 N-terminal" evidence="9">
    <location>
        <begin position="10"/>
        <end position="87"/>
    </location>
</feature>
<evidence type="ECO:0000313" key="11">
    <source>
        <dbReference type="Proteomes" id="UP000028486"/>
    </source>
</evidence>
<feature type="transmembrane region" description="Helical" evidence="7">
    <location>
        <begin position="97"/>
        <end position="115"/>
    </location>
</feature>
<evidence type="ECO:0000256" key="7">
    <source>
        <dbReference type="SAM" id="Phobius"/>
    </source>
</evidence>
<dbReference type="Pfam" id="PF06750">
    <property type="entry name" value="A24_N_bact"/>
    <property type="match status" value="1"/>
</dbReference>
<accession>A0A076FAB1</accession>
<evidence type="ECO:0000259" key="9">
    <source>
        <dbReference type="Pfam" id="PF06750"/>
    </source>
</evidence>
<evidence type="ECO:0000256" key="5">
    <source>
        <dbReference type="ARBA" id="ARBA00022989"/>
    </source>
</evidence>
<feature type="transmembrane region" description="Helical" evidence="7">
    <location>
        <begin position="151"/>
        <end position="172"/>
    </location>
</feature>
<feature type="transmembrane region" description="Helical" evidence="7">
    <location>
        <begin position="122"/>
        <end position="139"/>
    </location>
</feature>
<feature type="transmembrane region" description="Helical" evidence="7">
    <location>
        <begin position="73"/>
        <end position="91"/>
    </location>
</feature>
<keyword evidence="4 7" id="KW-0812">Transmembrane</keyword>
<keyword evidence="11" id="KW-1185">Reference proteome</keyword>
<dbReference type="InterPro" id="IPR010627">
    <property type="entry name" value="Prepilin_pept_A24_N"/>
</dbReference>
<protein>
    <submittedName>
        <fullName evidence="10">Peptidase A24 N-terminal domain protein, putative prepilin signal peptidase</fullName>
    </submittedName>
</protein>
<proteinExistence type="inferred from homology"/>
<reference evidence="11" key="1">
    <citation type="journal article" date="2014" name="Genome Announc.">
        <title>Complete Genome Sequence of Campylobacter iguaniorum Strain 1485ET, Isolated from a Bearded Dragon (Pogona vitticeps).</title>
        <authorList>
            <person name="Gilbert M.J."/>
            <person name="Miller W.G."/>
            <person name="Yee E."/>
            <person name="Kik M."/>
            <person name="Wagenaar J.A."/>
            <person name="Duim B."/>
        </authorList>
    </citation>
    <scope>NUCLEOTIDE SEQUENCE [LARGE SCALE GENOMIC DNA]</scope>
    <source>
        <strain evidence="11">1485E</strain>
    </source>
</reference>
<dbReference type="Gene3D" id="1.20.120.1220">
    <property type="match status" value="1"/>
</dbReference>
<dbReference type="PANTHER" id="PTHR30487:SF0">
    <property type="entry name" value="PREPILIN LEADER PEPTIDASE_N-METHYLTRANSFERASE-RELATED"/>
    <property type="match status" value="1"/>
</dbReference>
<dbReference type="PANTHER" id="PTHR30487">
    <property type="entry name" value="TYPE 4 PREPILIN-LIKE PROTEINS LEADER PEPTIDE-PROCESSING ENZYME"/>
    <property type="match status" value="1"/>
</dbReference>
<feature type="domain" description="Prepilin type IV endopeptidase peptidase" evidence="8">
    <location>
        <begin position="104"/>
        <end position="222"/>
    </location>
</feature>
<dbReference type="Proteomes" id="UP000028486">
    <property type="component" value="Chromosome"/>
</dbReference>
<dbReference type="InterPro" id="IPR050882">
    <property type="entry name" value="Prepilin_peptidase/N-MTase"/>
</dbReference>
<dbReference type="HOGENOM" id="CLU_057101_0_1_7"/>
<organism evidence="10 11">
    <name type="scientific">Campylobacter iguaniorum</name>
    <dbReference type="NCBI Taxonomy" id="1244531"/>
    <lineage>
        <taxon>Bacteria</taxon>
        <taxon>Pseudomonadati</taxon>
        <taxon>Campylobacterota</taxon>
        <taxon>Epsilonproteobacteria</taxon>
        <taxon>Campylobacterales</taxon>
        <taxon>Campylobacteraceae</taxon>
        <taxon>Campylobacter</taxon>
    </lineage>
</organism>
<feature type="transmembrane region" description="Helical" evidence="7">
    <location>
        <begin position="238"/>
        <end position="256"/>
    </location>
</feature>
<dbReference type="Pfam" id="PF01478">
    <property type="entry name" value="Peptidase_A24"/>
    <property type="match status" value="1"/>
</dbReference>
<keyword evidence="6 7" id="KW-0472">Membrane</keyword>
<evidence type="ECO:0000256" key="3">
    <source>
        <dbReference type="ARBA" id="ARBA00022475"/>
    </source>
</evidence>
<gene>
    <name evidence="10" type="ORF">CIG1485E_0799</name>
</gene>
<evidence type="ECO:0000256" key="1">
    <source>
        <dbReference type="ARBA" id="ARBA00004651"/>
    </source>
</evidence>
<evidence type="ECO:0000259" key="8">
    <source>
        <dbReference type="Pfam" id="PF01478"/>
    </source>
</evidence>